<keyword evidence="1" id="KW-0732">Signal</keyword>
<evidence type="ECO:0000313" key="2">
    <source>
        <dbReference type="EMBL" id="PKM91782.1"/>
    </source>
</evidence>
<feature type="signal peptide" evidence="1">
    <location>
        <begin position="1"/>
        <end position="19"/>
    </location>
</feature>
<organism evidence="2 3">
    <name type="scientific">Candidatus Falkowbacteria bacterium HGW-Falkowbacteria-1</name>
    <dbReference type="NCBI Taxonomy" id="2013768"/>
    <lineage>
        <taxon>Bacteria</taxon>
        <taxon>Candidatus Falkowiibacteriota</taxon>
    </lineage>
</organism>
<reference evidence="2 3" key="1">
    <citation type="journal article" date="2017" name="ISME J.">
        <title>Potential for microbial H2 and metal transformations associated with novel bacteria and archaea in deep terrestrial subsurface sediments.</title>
        <authorList>
            <person name="Hernsdorf A.W."/>
            <person name="Amano Y."/>
            <person name="Miyakawa K."/>
            <person name="Ise K."/>
            <person name="Suzuki Y."/>
            <person name="Anantharaman K."/>
            <person name="Probst A."/>
            <person name="Burstein D."/>
            <person name="Thomas B.C."/>
            <person name="Banfield J.F."/>
        </authorList>
    </citation>
    <scope>NUCLEOTIDE SEQUENCE [LARGE SCALE GENOMIC DNA]</scope>
    <source>
        <strain evidence="2">HGW-Falkowbacteria-1</strain>
    </source>
</reference>
<evidence type="ECO:0008006" key="4">
    <source>
        <dbReference type="Google" id="ProtNLM"/>
    </source>
</evidence>
<dbReference type="Proteomes" id="UP000233517">
    <property type="component" value="Unassembled WGS sequence"/>
</dbReference>
<proteinExistence type="predicted"/>
<sequence>MKKQLLFLFLVFSLMFFSACSLFKKTEKINNTNITEKTSCDILCLSTTDSCSTISYDLCSKLCPNWDDGQKKCVQNSSSCDAFYDDCQIEKDFVFEPVLDDDCSFSCNNYIEKCNIQAERSKDVNDQNIFDDCLSQCSEWTPEQSKCIKEAEFCTDIMMECGS</sequence>
<gene>
    <name evidence="2" type="ORF">CVU82_01070</name>
</gene>
<dbReference type="AlphaFoldDB" id="A0A2N2EAT5"/>
<protein>
    <recommendedName>
        <fullName evidence="4">Kazal-like domain-containing protein</fullName>
    </recommendedName>
</protein>
<accession>A0A2N2EAT5</accession>
<evidence type="ECO:0000313" key="3">
    <source>
        <dbReference type="Proteomes" id="UP000233517"/>
    </source>
</evidence>
<feature type="chain" id="PRO_5014981593" description="Kazal-like domain-containing protein" evidence="1">
    <location>
        <begin position="20"/>
        <end position="163"/>
    </location>
</feature>
<dbReference type="EMBL" id="PHAI01000001">
    <property type="protein sequence ID" value="PKM91782.1"/>
    <property type="molecule type" value="Genomic_DNA"/>
</dbReference>
<comment type="caution">
    <text evidence="2">The sequence shown here is derived from an EMBL/GenBank/DDBJ whole genome shotgun (WGS) entry which is preliminary data.</text>
</comment>
<dbReference type="PROSITE" id="PS51257">
    <property type="entry name" value="PROKAR_LIPOPROTEIN"/>
    <property type="match status" value="1"/>
</dbReference>
<name>A0A2N2EAT5_9BACT</name>
<evidence type="ECO:0000256" key="1">
    <source>
        <dbReference type="SAM" id="SignalP"/>
    </source>
</evidence>